<evidence type="ECO:0000259" key="1">
    <source>
        <dbReference type="SMART" id="SM00829"/>
    </source>
</evidence>
<dbReference type="InterPro" id="IPR013154">
    <property type="entry name" value="ADH-like_N"/>
</dbReference>
<accession>A0A840XS67</accession>
<dbReference type="PANTHER" id="PTHR11695:SF294">
    <property type="entry name" value="RETICULON-4-INTERACTING PROTEIN 1, MITOCHONDRIAL"/>
    <property type="match status" value="1"/>
</dbReference>
<dbReference type="Gene3D" id="3.40.50.720">
    <property type="entry name" value="NAD(P)-binding Rossmann-like Domain"/>
    <property type="match status" value="1"/>
</dbReference>
<dbReference type="AlphaFoldDB" id="A0A840XS67"/>
<protein>
    <submittedName>
        <fullName evidence="2">NADPH:quinone reductase-like Zn-dependent oxidoreductase</fullName>
    </submittedName>
</protein>
<name>A0A840XS67_9MICO</name>
<dbReference type="Pfam" id="PF08240">
    <property type="entry name" value="ADH_N"/>
    <property type="match status" value="1"/>
</dbReference>
<dbReference type="InterPro" id="IPR036291">
    <property type="entry name" value="NAD(P)-bd_dom_sf"/>
</dbReference>
<dbReference type="RefSeq" id="WP_153981954.1">
    <property type="nucleotide sequence ID" value="NZ_BAAANZ010000003.1"/>
</dbReference>
<dbReference type="SUPFAM" id="SSF50129">
    <property type="entry name" value="GroES-like"/>
    <property type="match status" value="1"/>
</dbReference>
<dbReference type="PANTHER" id="PTHR11695">
    <property type="entry name" value="ALCOHOL DEHYDROGENASE RELATED"/>
    <property type="match status" value="1"/>
</dbReference>
<dbReference type="GO" id="GO:0016491">
    <property type="term" value="F:oxidoreductase activity"/>
    <property type="evidence" value="ECO:0007669"/>
    <property type="project" value="InterPro"/>
</dbReference>
<dbReference type="SUPFAM" id="SSF51735">
    <property type="entry name" value="NAD(P)-binding Rossmann-fold domains"/>
    <property type="match status" value="1"/>
</dbReference>
<dbReference type="Pfam" id="PF13602">
    <property type="entry name" value="ADH_zinc_N_2"/>
    <property type="match status" value="1"/>
</dbReference>
<dbReference type="InterPro" id="IPR020843">
    <property type="entry name" value="ER"/>
</dbReference>
<organism evidence="2 3">
    <name type="scientific">Microcella frigidaquae</name>
    <dbReference type="NCBI Taxonomy" id="424758"/>
    <lineage>
        <taxon>Bacteria</taxon>
        <taxon>Bacillati</taxon>
        <taxon>Actinomycetota</taxon>
        <taxon>Actinomycetes</taxon>
        <taxon>Micrococcales</taxon>
        <taxon>Microbacteriaceae</taxon>
        <taxon>Microcella</taxon>
    </lineage>
</organism>
<dbReference type="OrthoDB" id="9790818at2"/>
<dbReference type="EMBL" id="JACHBS010000001">
    <property type="protein sequence ID" value="MBB5618769.1"/>
    <property type="molecule type" value="Genomic_DNA"/>
</dbReference>
<proteinExistence type="predicted"/>
<sequence length="339" mass="35516">MTTTTASATMTALTQHAYGGTEVLRLDRVPTPTPTAAQVLVRVLAVSPDSGTIHLMKGDPFAVRLALGLRRPRQAVIGLAYAGIIEQVGATVQGLAVGDRVAGTAWGAFAELVVADPSKLARIPDSVSMTDAATLPVSASTALQAVRDAARVAPGQEVLVIGAGGGVGSFMTQLAVAAGARVTGLASAAKAEFVRSLGAERVIDYRAVSDPRAWGRFDVVIDAADGRALHVLRRALTERGTLAIVGADNAGGPLLRGSDRQLRALLVNPWVRHRLVPVMQRENGDDLAELLAMLADGTLRAAIDEVVPLDRATDTIDRLARQQTRGKSVIELAREPISR</sequence>
<dbReference type="CDD" id="cd08267">
    <property type="entry name" value="MDR1"/>
    <property type="match status" value="1"/>
</dbReference>
<dbReference type="InterPro" id="IPR050700">
    <property type="entry name" value="YIM1/Zinc_Alcohol_DH_Fams"/>
</dbReference>
<dbReference type="Proteomes" id="UP000552883">
    <property type="component" value="Unassembled WGS sequence"/>
</dbReference>
<reference evidence="2 3" key="1">
    <citation type="submission" date="2020-08" db="EMBL/GenBank/DDBJ databases">
        <title>Sequencing the genomes of 1000 actinobacteria strains.</title>
        <authorList>
            <person name="Klenk H.-P."/>
        </authorList>
    </citation>
    <scope>NUCLEOTIDE SEQUENCE [LARGE SCALE GENOMIC DNA]</scope>
    <source>
        <strain evidence="2 3">DSM 23889</strain>
    </source>
</reference>
<evidence type="ECO:0000313" key="2">
    <source>
        <dbReference type="EMBL" id="MBB5618769.1"/>
    </source>
</evidence>
<dbReference type="InterPro" id="IPR011032">
    <property type="entry name" value="GroES-like_sf"/>
</dbReference>
<feature type="domain" description="Enoyl reductase (ER)" evidence="1">
    <location>
        <begin position="19"/>
        <end position="330"/>
    </location>
</feature>
<gene>
    <name evidence="2" type="ORF">BJ959_002265</name>
</gene>
<dbReference type="Gene3D" id="3.90.180.10">
    <property type="entry name" value="Medium-chain alcohol dehydrogenases, catalytic domain"/>
    <property type="match status" value="1"/>
</dbReference>
<comment type="caution">
    <text evidence="2">The sequence shown here is derived from an EMBL/GenBank/DDBJ whole genome shotgun (WGS) entry which is preliminary data.</text>
</comment>
<dbReference type="SMART" id="SM00829">
    <property type="entry name" value="PKS_ER"/>
    <property type="match status" value="1"/>
</dbReference>
<evidence type="ECO:0000313" key="3">
    <source>
        <dbReference type="Proteomes" id="UP000552883"/>
    </source>
</evidence>
<keyword evidence="3" id="KW-1185">Reference proteome</keyword>